<evidence type="ECO:0000256" key="5">
    <source>
        <dbReference type="ARBA" id="ARBA00023180"/>
    </source>
</evidence>
<dbReference type="InterPro" id="IPR007657">
    <property type="entry name" value="Glycosyltransferase_61"/>
</dbReference>
<dbReference type="PANTHER" id="PTHR20961:SF112">
    <property type="entry name" value="GLYCOSYLTRANSFERASE FAMILY 61 PROTEIN"/>
    <property type="match status" value="1"/>
</dbReference>
<evidence type="ECO:0000259" key="6">
    <source>
        <dbReference type="Pfam" id="PF04577"/>
    </source>
</evidence>
<dbReference type="Pfam" id="PF04577">
    <property type="entry name" value="Glyco_transf_61"/>
    <property type="match status" value="1"/>
</dbReference>
<evidence type="ECO:0000256" key="3">
    <source>
        <dbReference type="ARBA" id="ARBA00022676"/>
    </source>
</evidence>
<organism evidence="7 8">
    <name type="scientific">Dichanthelium oligosanthes</name>
    <dbReference type="NCBI Taxonomy" id="888268"/>
    <lineage>
        <taxon>Eukaryota</taxon>
        <taxon>Viridiplantae</taxon>
        <taxon>Streptophyta</taxon>
        <taxon>Embryophyta</taxon>
        <taxon>Tracheophyta</taxon>
        <taxon>Spermatophyta</taxon>
        <taxon>Magnoliopsida</taxon>
        <taxon>Liliopsida</taxon>
        <taxon>Poales</taxon>
        <taxon>Poaceae</taxon>
        <taxon>PACMAD clade</taxon>
        <taxon>Panicoideae</taxon>
        <taxon>Panicodae</taxon>
        <taxon>Paniceae</taxon>
        <taxon>Dichantheliinae</taxon>
        <taxon>Dichanthelium</taxon>
    </lineage>
</organism>
<evidence type="ECO:0000313" key="8">
    <source>
        <dbReference type="Proteomes" id="UP000095767"/>
    </source>
</evidence>
<reference evidence="7 8" key="1">
    <citation type="submission" date="2016-09" db="EMBL/GenBank/DDBJ databases">
        <title>The draft genome of Dichanthelium oligosanthes: A C3 panicoid grass species.</title>
        <authorList>
            <person name="Studer A.J."/>
            <person name="Schnable J.C."/>
            <person name="Brutnell T.P."/>
        </authorList>
    </citation>
    <scope>NUCLEOTIDE SEQUENCE [LARGE SCALE GENOMIC DNA]</scope>
    <source>
        <strain evidence="8">cv. Kellogg 1175</strain>
        <tissue evidence="7">Leaf</tissue>
    </source>
</reference>
<dbReference type="PANTHER" id="PTHR20961">
    <property type="entry name" value="GLYCOSYLTRANSFERASE"/>
    <property type="match status" value="1"/>
</dbReference>
<accession>A0A1E5W8E1</accession>
<evidence type="ECO:0000256" key="2">
    <source>
        <dbReference type="ARBA" id="ARBA00004881"/>
    </source>
</evidence>
<proteinExistence type="predicted"/>
<comment type="subcellular location">
    <subcellularLocation>
        <location evidence="1">Golgi apparatus membrane</location>
        <topology evidence="1">Single-pass type II membrane protein</topology>
    </subcellularLocation>
</comment>
<dbReference type="OrthoDB" id="529273at2759"/>
<evidence type="ECO:0000256" key="1">
    <source>
        <dbReference type="ARBA" id="ARBA00004323"/>
    </source>
</evidence>
<sequence>MEGDVRINGKSATVYVVSSSTYRPENSTIKPYARKWEEYAMSLVREVNVRSTPAGADDGGVINNPPPCSVRHDVPAVVFSTGGYNWNIFHIFCDIVIPLYLTARHYNGRVQLLATDYEPKVVAKYKAIFAALSMYPVVDLDSDTTVRCFPSAHVGLESHRELSIDPGLSRHGYTMMTFGDFIRSTYSLQRPWVTPVSKSSGQKPRLVMILRRHVRELTNEADAIAAVMGAGFEVVTAGPENVTDLERFAGVVNSCDVLLGVHGSGLTNMLFLPRNATVAQIIPWGELKWACRNSYGAQVPDMGLRYGEYEVTVEETTLTERYPRDHAVFTDPLSIHRQGYEKVWNIFINGQNVTLDLNRFRGFVQRLYQSIMTE</sequence>
<keyword evidence="5" id="KW-0325">Glycoprotein</keyword>
<keyword evidence="4" id="KW-0808">Transferase</keyword>
<dbReference type="InterPro" id="IPR049625">
    <property type="entry name" value="Glyco_transf_61_cat"/>
</dbReference>
<dbReference type="Proteomes" id="UP000095767">
    <property type="component" value="Unassembled WGS sequence"/>
</dbReference>
<dbReference type="STRING" id="888268.A0A1E5W8E1"/>
<dbReference type="EMBL" id="LWDX02017961">
    <property type="protein sequence ID" value="OEL33686.1"/>
    <property type="molecule type" value="Genomic_DNA"/>
</dbReference>
<evidence type="ECO:0000256" key="4">
    <source>
        <dbReference type="ARBA" id="ARBA00022679"/>
    </source>
</evidence>
<feature type="domain" description="Glycosyltransferase 61 catalytic" evidence="6">
    <location>
        <begin position="185"/>
        <end position="278"/>
    </location>
</feature>
<dbReference type="GO" id="GO:0016763">
    <property type="term" value="F:pentosyltransferase activity"/>
    <property type="evidence" value="ECO:0007669"/>
    <property type="project" value="UniProtKB-ARBA"/>
</dbReference>
<name>A0A1E5W8E1_9POAL</name>
<comment type="caution">
    <text evidence="7">The sequence shown here is derived from an EMBL/GenBank/DDBJ whole genome shotgun (WGS) entry which is preliminary data.</text>
</comment>
<comment type="pathway">
    <text evidence="2">Glycan metabolism.</text>
</comment>
<evidence type="ECO:0000313" key="7">
    <source>
        <dbReference type="EMBL" id="OEL33686.1"/>
    </source>
</evidence>
<dbReference type="AlphaFoldDB" id="A0A1E5W8E1"/>
<dbReference type="GO" id="GO:0000139">
    <property type="term" value="C:Golgi membrane"/>
    <property type="evidence" value="ECO:0007669"/>
    <property type="project" value="UniProtKB-SubCell"/>
</dbReference>
<keyword evidence="3" id="KW-0328">Glycosyltransferase</keyword>
<keyword evidence="8" id="KW-1185">Reference proteome</keyword>
<gene>
    <name evidence="7" type="ORF">BAE44_0005295</name>
</gene>
<protein>
    <recommendedName>
        <fullName evidence="6">Glycosyltransferase 61 catalytic domain-containing protein</fullName>
    </recommendedName>
</protein>